<dbReference type="Pfam" id="PF01546">
    <property type="entry name" value="Peptidase_M20"/>
    <property type="match status" value="1"/>
</dbReference>
<dbReference type="InterPro" id="IPR017439">
    <property type="entry name" value="Amidohydrolase"/>
</dbReference>
<dbReference type="InterPro" id="IPR036264">
    <property type="entry name" value="Bact_exopeptidase_dim_dom"/>
</dbReference>
<evidence type="ECO:0000256" key="4">
    <source>
        <dbReference type="SAM" id="SignalP"/>
    </source>
</evidence>
<dbReference type="Pfam" id="PF07687">
    <property type="entry name" value="M20_dimer"/>
    <property type="match status" value="1"/>
</dbReference>
<dbReference type="GO" id="GO:0046872">
    <property type="term" value="F:metal ion binding"/>
    <property type="evidence" value="ECO:0007669"/>
    <property type="project" value="UniProtKB-KW"/>
</dbReference>
<keyword evidence="3" id="KW-0464">Manganese</keyword>
<evidence type="ECO:0000256" key="2">
    <source>
        <dbReference type="ARBA" id="ARBA00022801"/>
    </source>
</evidence>
<dbReference type="NCBIfam" id="TIGR01891">
    <property type="entry name" value="amidohydrolases"/>
    <property type="match status" value="1"/>
</dbReference>
<evidence type="ECO:0000256" key="3">
    <source>
        <dbReference type="PIRSR" id="PIRSR005962-1"/>
    </source>
</evidence>
<dbReference type="GO" id="GO:0016787">
    <property type="term" value="F:hydrolase activity"/>
    <property type="evidence" value="ECO:0007669"/>
    <property type="project" value="UniProtKB-KW"/>
</dbReference>
<dbReference type="InterPro" id="IPR011650">
    <property type="entry name" value="Peptidase_M20_dimer"/>
</dbReference>
<feature type="binding site" evidence="3">
    <location>
        <position position="139"/>
    </location>
    <ligand>
        <name>Mn(2+)</name>
        <dbReference type="ChEBI" id="CHEBI:29035"/>
        <label>2</label>
    </ligand>
</feature>
<feature type="signal peptide" evidence="4">
    <location>
        <begin position="1"/>
        <end position="20"/>
    </location>
</feature>
<evidence type="ECO:0000256" key="1">
    <source>
        <dbReference type="ARBA" id="ARBA00006153"/>
    </source>
</evidence>
<organism evidence="6">
    <name type="scientific">Rhodanobacter sp. FW102-FHT14D07</name>
    <dbReference type="NCBI Taxonomy" id="3351462"/>
    <lineage>
        <taxon>Bacteria</taxon>
        <taxon>Pseudomonadati</taxon>
        <taxon>Pseudomonadota</taxon>
        <taxon>Gammaproteobacteria</taxon>
        <taxon>Lysobacterales</taxon>
        <taxon>Rhodanobacteraceae</taxon>
        <taxon>Rhodanobacter</taxon>
    </lineage>
</organism>
<dbReference type="Gene3D" id="3.40.630.10">
    <property type="entry name" value="Zn peptidases"/>
    <property type="match status" value="1"/>
</dbReference>
<comment type="similarity">
    <text evidence="1">Belongs to the peptidase M20 family.</text>
</comment>
<feature type="binding site" evidence="3">
    <location>
        <position position="173"/>
    </location>
    <ligand>
        <name>Mn(2+)</name>
        <dbReference type="ChEBI" id="CHEBI:29035"/>
        <label>1</label>
    </ligand>
</feature>
<sequence>MHRTAFALALAALVASPLHAADTRQTPTRQVEAMVQQELPQVTAWRRDIHQHPELSNREVRTSALVARELKKLGLEVHAGIAHTGVVALLKGDLPGPRLALRADMDALPVTEEVDLPFASKAKGEYRGKETGVMHACGHDAHTAMLLGIAQALAGMKRQLHGSVLFVFQPAEEGAPAGEEGGAELMLKEGMFRDYKPDAMFGMHVVSSLNVGTVSVRPGPTMAGSDWFKLVVHGRQTHGAMPWNGIDPIVTAAEIISASQTIVSRQLDISKLPAVLSFGIVDGGARYNIVPDQVELQGTLRTFDPAMRKQALDGLKRIAENVAAAHGATVDEQIPLLSNPVLVNDDKLAADVRASLVRINGAAQVREAKPWMASEDFALFAEAVPSVYFFVGATPKGQDATAAPANHSPKFFLDEGALKVGMQSMLQASLDYLGAAGP</sequence>
<feature type="binding site" evidence="3">
    <location>
        <position position="407"/>
    </location>
    <ligand>
        <name>Mn(2+)</name>
        <dbReference type="ChEBI" id="CHEBI:29035"/>
        <label>2</label>
    </ligand>
</feature>
<keyword evidence="4" id="KW-0732">Signal</keyword>
<dbReference type="FunFam" id="3.30.70.360:FF:000014">
    <property type="entry name" value="N-acyl-L-amino acid amidohydrolase"/>
    <property type="match status" value="1"/>
</dbReference>
<name>A0AB74USJ3_9GAMM</name>
<dbReference type="PANTHER" id="PTHR11014:SF63">
    <property type="entry name" value="METALLOPEPTIDASE, PUTATIVE (AFU_ORTHOLOGUE AFUA_6G09600)-RELATED"/>
    <property type="match status" value="1"/>
</dbReference>
<dbReference type="InterPro" id="IPR002933">
    <property type="entry name" value="Peptidase_M20"/>
</dbReference>
<dbReference type="Gene3D" id="3.30.70.360">
    <property type="match status" value="1"/>
</dbReference>
<dbReference type="PIRSF" id="PIRSF005962">
    <property type="entry name" value="Pept_M20D_amidohydro"/>
    <property type="match status" value="1"/>
</dbReference>
<dbReference type="PANTHER" id="PTHR11014">
    <property type="entry name" value="PEPTIDASE M20 FAMILY MEMBER"/>
    <property type="match status" value="1"/>
</dbReference>
<keyword evidence="2" id="KW-0378">Hydrolase</keyword>
<protein>
    <submittedName>
        <fullName evidence="6">Amidohydrolase</fullName>
    </submittedName>
</protein>
<comment type="cofactor">
    <cofactor evidence="3">
        <name>Mn(2+)</name>
        <dbReference type="ChEBI" id="CHEBI:29035"/>
    </cofactor>
    <text evidence="3">The Mn(2+) ion enhances activity.</text>
</comment>
<accession>A0AB74USJ3</accession>
<dbReference type="RefSeq" id="WP_395116287.1">
    <property type="nucleotide sequence ID" value="NZ_CP170721.1"/>
</dbReference>
<gene>
    <name evidence="6" type="ORF">ACFYG5_13510</name>
</gene>
<feature type="binding site" evidence="3">
    <location>
        <position position="204"/>
    </location>
    <ligand>
        <name>Mn(2+)</name>
        <dbReference type="ChEBI" id="CHEBI:29035"/>
        <label>2</label>
    </ligand>
</feature>
<proteinExistence type="inferred from homology"/>
<dbReference type="SUPFAM" id="SSF55031">
    <property type="entry name" value="Bacterial exopeptidase dimerisation domain"/>
    <property type="match status" value="1"/>
</dbReference>
<feature type="domain" description="Peptidase M20 dimerisation" evidence="5">
    <location>
        <begin position="224"/>
        <end position="324"/>
    </location>
</feature>
<feature type="chain" id="PRO_5044495931" evidence="4">
    <location>
        <begin position="21"/>
        <end position="438"/>
    </location>
</feature>
<dbReference type="SUPFAM" id="SSF53187">
    <property type="entry name" value="Zn-dependent exopeptidases"/>
    <property type="match status" value="1"/>
</dbReference>
<evidence type="ECO:0000313" key="6">
    <source>
        <dbReference type="EMBL" id="XIA17573.1"/>
    </source>
</evidence>
<dbReference type="AlphaFoldDB" id="A0AB74USJ3"/>
<feature type="binding site" evidence="3">
    <location>
        <position position="137"/>
    </location>
    <ligand>
        <name>Mn(2+)</name>
        <dbReference type="ChEBI" id="CHEBI:29035"/>
        <label>2</label>
    </ligand>
</feature>
<evidence type="ECO:0000259" key="5">
    <source>
        <dbReference type="Pfam" id="PF07687"/>
    </source>
</evidence>
<reference evidence="6" key="1">
    <citation type="submission" date="2024-10" db="EMBL/GenBank/DDBJ databases">
        <authorList>
            <person name="Lesea H.P."/>
            <person name="Kuehl J.V."/>
            <person name="Chandonia J.-M."/>
        </authorList>
    </citation>
    <scope>NUCLEOTIDE SEQUENCE</scope>
    <source>
        <strain evidence="6">FW102-FHT14D07</strain>
    </source>
</reference>
<keyword evidence="3" id="KW-0479">Metal-binding</keyword>
<dbReference type="EMBL" id="CP170721">
    <property type="protein sequence ID" value="XIA17573.1"/>
    <property type="molecule type" value="Genomic_DNA"/>
</dbReference>